<evidence type="ECO:0000256" key="4">
    <source>
        <dbReference type="PIRSR" id="PIRSR000390-2"/>
    </source>
</evidence>
<protein>
    <submittedName>
        <fullName evidence="6">Aminotransferase</fullName>
    </submittedName>
    <submittedName>
        <fullName evidence="7">dTDP-4-amino-4,6-dideoxygalactose transaminase</fullName>
    </submittedName>
</protein>
<dbReference type="InterPro" id="IPR015422">
    <property type="entry name" value="PyrdxlP-dep_Trfase_small"/>
</dbReference>
<organism evidence="7 8">
    <name type="scientific">Domibacillus enclensis</name>
    <dbReference type="NCBI Taxonomy" id="1017273"/>
    <lineage>
        <taxon>Bacteria</taxon>
        <taxon>Bacillati</taxon>
        <taxon>Bacillota</taxon>
        <taxon>Bacilli</taxon>
        <taxon>Bacillales</taxon>
        <taxon>Bacillaceae</taxon>
        <taxon>Domibacillus</taxon>
    </lineage>
</organism>
<dbReference type="GO" id="GO:0030170">
    <property type="term" value="F:pyridoxal phosphate binding"/>
    <property type="evidence" value="ECO:0007669"/>
    <property type="project" value="UniProtKB-ARBA"/>
</dbReference>
<reference evidence="7 8" key="1">
    <citation type="submission" date="2017-01" db="EMBL/GenBank/DDBJ databases">
        <authorList>
            <person name="Mah S.A."/>
            <person name="Swanson W.J."/>
            <person name="Moy G.W."/>
            <person name="Vacquier V.D."/>
        </authorList>
    </citation>
    <scope>NUCLEOTIDE SEQUENCE [LARGE SCALE GENOMIC DNA]</scope>
    <source>
        <strain evidence="7 8">NIO-1016</strain>
    </source>
</reference>
<keyword evidence="6" id="KW-0032">Aminotransferase</keyword>
<dbReference type="STRING" id="1017273.SAMN05443094_102389"/>
<dbReference type="PANTHER" id="PTHR30244">
    <property type="entry name" value="TRANSAMINASE"/>
    <property type="match status" value="1"/>
</dbReference>
<feature type="active site" description="Proton acceptor" evidence="3">
    <location>
        <position position="191"/>
    </location>
</feature>
<proteinExistence type="inferred from homology"/>
<dbReference type="Gene3D" id="3.40.640.10">
    <property type="entry name" value="Type I PLP-dependent aspartate aminotransferase-like (Major domain)"/>
    <property type="match status" value="1"/>
</dbReference>
<dbReference type="Gene3D" id="3.90.1150.10">
    <property type="entry name" value="Aspartate Aminotransferase, domain 1"/>
    <property type="match status" value="1"/>
</dbReference>
<dbReference type="SUPFAM" id="SSF53383">
    <property type="entry name" value="PLP-dependent transferases"/>
    <property type="match status" value="1"/>
</dbReference>
<sequence length="371" mass="42053">MEIGRREIPFLDLFQMNERYRLEINEAINRVLDSGWYVLGKEVEAFENEFAKYCGVQHCVTVGNGLDALTLILKAMEFEEGSEIIAPANTYIATILSISSNHLKPVLVESDIENYNINPALIEACITEKTKAIMVVHLYGQTADMKPIQEIAKKYGLKIIEDAAQAHGALYYGQLVGSLGDAAGFSFFPGKNLGALGDAGAITTNNDELAVKLRAYRNYGSHVKYVNDVKGVNSRLDELQAAVLRIKLKYLDDDNQKRRDVANYYLENINNSLISLPKIKNEDSLSHVWHLFVIRTRKRDDFQSYLRLKGINTLIHYPIAPHKQKAYQEYQHLVLNNTEMIHSEVLSIPISPILKSDEIEYIVNQINRYEG</sequence>
<evidence type="ECO:0000313" key="6">
    <source>
        <dbReference type="EMBL" id="OXS79289.1"/>
    </source>
</evidence>
<dbReference type="CDD" id="cd00616">
    <property type="entry name" value="AHBA_syn"/>
    <property type="match status" value="1"/>
</dbReference>
<dbReference type="PANTHER" id="PTHR30244:SF36">
    <property type="entry name" value="3-OXO-GLUCOSE-6-PHOSPHATE:GLUTAMATE AMINOTRANSFERASE"/>
    <property type="match status" value="1"/>
</dbReference>
<evidence type="ECO:0000256" key="3">
    <source>
        <dbReference type="PIRSR" id="PIRSR000390-1"/>
    </source>
</evidence>
<evidence type="ECO:0000313" key="8">
    <source>
        <dbReference type="Proteomes" id="UP000186385"/>
    </source>
</evidence>
<name>A0A1N6SCX8_9BACI</name>
<evidence type="ECO:0000313" key="9">
    <source>
        <dbReference type="Proteomes" id="UP000215545"/>
    </source>
</evidence>
<dbReference type="PIRSF" id="PIRSF000390">
    <property type="entry name" value="PLP_StrS"/>
    <property type="match status" value="1"/>
</dbReference>
<dbReference type="RefSeq" id="WP_045849676.1">
    <property type="nucleotide sequence ID" value="NZ_FTLX01000002.1"/>
</dbReference>
<dbReference type="AlphaFoldDB" id="A0A1N6SCX8"/>
<keyword evidence="6" id="KW-0808">Transferase</keyword>
<reference evidence="9" key="2">
    <citation type="submission" date="2017-03" db="EMBL/GenBank/DDBJ databases">
        <title>Bacillus sp. V-88(T) DSM27956, whole genome shotgun sequencing project.</title>
        <authorList>
            <person name="Dastager S.G."/>
            <person name="Neurgaonkar P.S."/>
            <person name="Dharne M.S."/>
        </authorList>
    </citation>
    <scope>NUCLEOTIDE SEQUENCE [LARGE SCALE GENOMIC DNA]</scope>
    <source>
        <strain evidence="9">DSM 25145</strain>
    </source>
</reference>
<gene>
    <name evidence="6" type="ORF">B1B05_05825</name>
    <name evidence="7" type="ORF">SAMN05443094_102389</name>
</gene>
<accession>A0A1N6SCX8</accession>
<dbReference type="Proteomes" id="UP000215545">
    <property type="component" value="Unassembled WGS sequence"/>
</dbReference>
<comment type="similarity">
    <text evidence="2 5">Belongs to the DegT/DnrJ/EryC1 family.</text>
</comment>
<dbReference type="GO" id="GO:0000271">
    <property type="term" value="P:polysaccharide biosynthetic process"/>
    <property type="evidence" value="ECO:0007669"/>
    <property type="project" value="TreeGrafter"/>
</dbReference>
<dbReference type="InterPro" id="IPR015421">
    <property type="entry name" value="PyrdxlP-dep_Trfase_major"/>
</dbReference>
<keyword evidence="1 4" id="KW-0663">Pyridoxal phosphate</keyword>
<dbReference type="InterPro" id="IPR015424">
    <property type="entry name" value="PyrdxlP-dep_Trfase"/>
</dbReference>
<evidence type="ECO:0000256" key="5">
    <source>
        <dbReference type="RuleBase" id="RU004508"/>
    </source>
</evidence>
<reference evidence="6" key="3">
    <citation type="submission" date="2017-03" db="EMBL/GenBank/DDBJ databases">
        <authorList>
            <person name="Dastager S.G."/>
            <person name="Neurgaonkar P.S."/>
            <person name="Dharne M.S."/>
        </authorList>
    </citation>
    <scope>NUCLEOTIDE SEQUENCE</scope>
    <source>
        <strain evidence="6">DSM 25145</strain>
    </source>
</reference>
<evidence type="ECO:0000313" key="7">
    <source>
        <dbReference type="EMBL" id="SIQ38931.1"/>
    </source>
</evidence>
<evidence type="ECO:0000256" key="1">
    <source>
        <dbReference type="ARBA" id="ARBA00022898"/>
    </source>
</evidence>
<dbReference type="InterPro" id="IPR000653">
    <property type="entry name" value="DegT/StrS_aminotransferase"/>
</dbReference>
<dbReference type="OrthoDB" id="9810913at2"/>
<evidence type="ECO:0000256" key="2">
    <source>
        <dbReference type="ARBA" id="ARBA00037999"/>
    </source>
</evidence>
<dbReference type="EMBL" id="FTLX01000002">
    <property type="protein sequence ID" value="SIQ38931.1"/>
    <property type="molecule type" value="Genomic_DNA"/>
</dbReference>
<dbReference type="Proteomes" id="UP000186385">
    <property type="component" value="Unassembled WGS sequence"/>
</dbReference>
<dbReference type="GO" id="GO:0008483">
    <property type="term" value="F:transaminase activity"/>
    <property type="evidence" value="ECO:0007669"/>
    <property type="project" value="UniProtKB-KW"/>
</dbReference>
<dbReference type="EMBL" id="MWSK01000002">
    <property type="protein sequence ID" value="OXS79289.1"/>
    <property type="molecule type" value="Genomic_DNA"/>
</dbReference>
<dbReference type="Pfam" id="PF01041">
    <property type="entry name" value="DegT_DnrJ_EryC1"/>
    <property type="match status" value="1"/>
</dbReference>
<keyword evidence="9" id="KW-1185">Reference proteome</keyword>
<dbReference type="FunFam" id="3.40.640.10:FF:000089">
    <property type="entry name" value="Aminotransferase, DegT/DnrJ/EryC1/StrS family"/>
    <property type="match status" value="1"/>
</dbReference>
<feature type="modified residue" description="N6-(pyridoxal phosphate)lysine" evidence="4">
    <location>
        <position position="191"/>
    </location>
</feature>